<comment type="caution">
    <text evidence="1">The sequence shown here is derived from an EMBL/GenBank/DDBJ whole genome shotgun (WGS) entry which is preliminary data.</text>
</comment>
<protein>
    <recommendedName>
        <fullName evidence="3">Acyl carrier protein</fullName>
    </recommendedName>
</protein>
<dbReference type="Proteomes" id="UP001500902">
    <property type="component" value="Unassembled WGS sequence"/>
</dbReference>
<dbReference type="RefSeq" id="WP_344889237.1">
    <property type="nucleotide sequence ID" value="NZ_BAAAZP010000152.1"/>
</dbReference>
<evidence type="ECO:0000313" key="1">
    <source>
        <dbReference type="EMBL" id="GAA3698169.1"/>
    </source>
</evidence>
<dbReference type="EMBL" id="BAAAZP010000152">
    <property type="protein sequence ID" value="GAA3698169.1"/>
    <property type="molecule type" value="Genomic_DNA"/>
</dbReference>
<accession>A0ABP7D1Z3</accession>
<evidence type="ECO:0000313" key="2">
    <source>
        <dbReference type="Proteomes" id="UP001500902"/>
    </source>
</evidence>
<proteinExistence type="predicted"/>
<name>A0ABP7D1Z3_9ACTN</name>
<reference evidence="2" key="1">
    <citation type="journal article" date="2019" name="Int. J. Syst. Evol. Microbiol.">
        <title>The Global Catalogue of Microorganisms (GCM) 10K type strain sequencing project: providing services to taxonomists for standard genome sequencing and annotation.</title>
        <authorList>
            <consortium name="The Broad Institute Genomics Platform"/>
            <consortium name="The Broad Institute Genome Sequencing Center for Infectious Disease"/>
            <person name="Wu L."/>
            <person name="Ma J."/>
        </authorList>
    </citation>
    <scope>NUCLEOTIDE SEQUENCE [LARGE SCALE GENOMIC DNA]</scope>
    <source>
        <strain evidence="2">JCM 16904</strain>
    </source>
</reference>
<evidence type="ECO:0008006" key="3">
    <source>
        <dbReference type="Google" id="ProtNLM"/>
    </source>
</evidence>
<organism evidence="1 2">
    <name type="scientific">Nonomuraea antimicrobica</name>
    <dbReference type="NCBI Taxonomy" id="561173"/>
    <lineage>
        <taxon>Bacteria</taxon>
        <taxon>Bacillati</taxon>
        <taxon>Actinomycetota</taxon>
        <taxon>Actinomycetes</taxon>
        <taxon>Streptosporangiales</taxon>
        <taxon>Streptosporangiaceae</taxon>
        <taxon>Nonomuraea</taxon>
    </lineage>
</organism>
<gene>
    <name evidence="1" type="ORF">GCM10022224_075190</name>
</gene>
<keyword evidence="2" id="KW-1185">Reference proteome</keyword>
<sequence>MAMEPDRTDWQRLLAQVRADALDCLQSNLAVVADRRHGPGTHLALGAGWGFQPGADGGFERSPAERLAEAETALGLRVAETWRTSDGTFLRRMAREHDPLFVVSDAHRMPWLPYAGREHMTHSFLLCAGPDDDRVTIVDAYHNDTRWGPARPGTWTLPADEVGALLGDCATAYLLESAHVTDVHPGRVLAENAARLSAAEGDGERYLKRARQCVKDPGTLDRLVLDIWMLLRERMLHEAWLRHAGLPAEAVGPMGDLVDRWRALATQSYVAQRRRQRSGVQDLSLADRMAALLRDEAEVARQLVHVHAHAGAGDEAVVAIRRALMETLSIDAEALDRAPTLRELPGFDSYRLVEVLDSVEQLLGRPYDAAGLSARTVRDAVSLAELFSPAERHSGIRVLP</sequence>